<dbReference type="AlphaFoldDB" id="A0A8X6M2W2"/>
<evidence type="ECO:0000313" key="1">
    <source>
        <dbReference type="EMBL" id="GFR30027.1"/>
    </source>
</evidence>
<proteinExistence type="predicted"/>
<evidence type="ECO:0000313" key="2">
    <source>
        <dbReference type="Proteomes" id="UP000887116"/>
    </source>
</evidence>
<reference evidence="1" key="1">
    <citation type="submission" date="2020-07" db="EMBL/GenBank/DDBJ databases">
        <title>Multicomponent nature underlies the extraordinary mechanical properties of spider dragline silk.</title>
        <authorList>
            <person name="Kono N."/>
            <person name="Nakamura H."/>
            <person name="Mori M."/>
            <person name="Yoshida Y."/>
            <person name="Ohtoshi R."/>
            <person name="Malay A.D."/>
            <person name="Moran D.A.P."/>
            <person name="Tomita M."/>
            <person name="Numata K."/>
            <person name="Arakawa K."/>
        </authorList>
    </citation>
    <scope>NUCLEOTIDE SEQUENCE</scope>
</reference>
<keyword evidence="2" id="KW-1185">Reference proteome</keyword>
<organism evidence="1 2">
    <name type="scientific">Trichonephila clavata</name>
    <name type="common">Joro spider</name>
    <name type="synonym">Nephila clavata</name>
    <dbReference type="NCBI Taxonomy" id="2740835"/>
    <lineage>
        <taxon>Eukaryota</taxon>
        <taxon>Metazoa</taxon>
        <taxon>Ecdysozoa</taxon>
        <taxon>Arthropoda</taxon>
        <taxon>Chelicerata</taxon>
        <taxon>Arachnida</taxon>
        <taxon>Araneae</taxon>
        <taxon>Araneomorphae</taxon>
        <taxon>Entelegynae</taxon>
        <taxon>Araneoidea</taxon>
        <taxon>Nephilidae</taxon>
        <taxon>Trichonephila</taxon>
    </lineage>
</organism>
<dbReference type="OrthoDB" id="6436275at2759"/>
<name>A0A8X6M2W2_TRICU</name>
<comment type="caution">
    <text evidence="1">The sequence shown here is derived from an EMBL/GenBank/DDBJ whole genome shotgun (WGS) entry which is preliminary data.</text>
</comment>
<sequence>MQFSVRYYLRFGGEKKKLLCSELGREHSCLNQTSPLTEVLDEAKAGPVIMESEDTLQLANYLIRLEYPLSVISQQKLRQLLQKQKGILGNTNILRIRTLVLKCLLLNGPMVETRHDLLELADLVKSVWGPNFKELVSIYVKLMDVSLRLGEPLVASGFERECTRLREFFNRIGETELPGIFNAVFAQVFGNYKGFGRDMF</sequence>
<accession>A0A8X6M2W2</accession>
<gene>
    <name evidence="1" type="primary">AVEN_272531_1</name>
    <name evidence="1" type="ORF">TNCT_257431</name>
</gene>
<dbReference type="EMBL" id="BMAO01039236">
    <property type="protein sequence ID" value="GFR30027.1"/>
    <property type="molecule type" value="Genomic_DNA"/>
</dbReference>
<dbReference type="Proteomes" id="UP000887116">
    <property type="component" value="Unassembled WGS sequence"/>
</dbReference>
<protein>
    <submittedName>
        <fullName evidence="1">Uncharacterized protein</fullName>
    </submittedName>
</protein>